<reference evidence="2 3" key="1">
    <citation type="journal article" date="2021" name="Commun. Biol.">
        <title>The genome of Shorea leprosula (Dipterocarpaceae) highlights the ecological relevance of drought in aseasonal tropical rainforests.</title>
        <authorList>
            <person name="Ng K.K.S."/>
            <person name="Kobayashi M.J."/>
            <person name="Fawcett J.A."/>
            <person name="Hatakeyama M."/>
            <person name="Paape T."/>
            <person name="Ng C.H."/>
            <person name="Ang C.C."/>
            <person name="Tnah L.H."/>
            <person name="Lee C.T."/>
            <person name="Nishiyama T."/>
            <person name="Sese J."/>
            <person name="O'Brien M.J."/>
            <person name="Copetti D."/>
            <person name="Mohd Noor M.I."/>
            <person name="Ong R.C."/>
            <person name="Putra M."/>
            <person name="Sireger I.Z."/>
            <person name="Indrioko S."/>
            <person name="Kosugi Y."/>
            <person name="Izuno A."/>
            <person name="Isagi Y."/>
            <person name="Lee S.L."/>
            <person name="Shimizu K.K."/>
        </authorList>
    </citation>
    <scope>NUCLEOTIDE SEQUENCE [LARGE SCALE GENOMIC DNA]</scope>
    <source>
        <strain evidence="2">214</strain>
    </source>
</reference>
<dbReference type="Proteomes" id="UP001054252">
    <property type="component" value="Unassembled WGS sequence"/>
</dbReference>
<proteinExistence type="predicted"/>
<gene>
    <name evidence="2" type="ORF">SLEP1_g24492</name>
</gene>
<dbReference type="CDD" id="cd23659">
    <property type="entry name" value="USP_At3g01520-like"/>
    <property type="match status" value="1"/>
</dbReference>
<organism evidence="2 3">
    <name type="scientific">Rubroshorea leprosula</name>
    <dbReference type="NCBI Taxonomy" id="152421"/>
    <lineage>
        <taxon>Eukaryota</taxon>
        <taxon>Viridiplantae</taxon>
        <taxon>Streptophyta</taxon>
        <taxon>Embryophyta</taxon>
        <taxon>Tracheophyta</taxon>
        <taxon>Spermatophyta</taxon>
        <taxon>Magnoliopsida</taxon>
        <taxon>eudicotyledons</taxon>
        <taxon>Gunneridae</taxon>
        <taxon>Pentapetalae</taxon>
        <taxon>rosids</taxon>
        <taxon>malvids</taxon>
        <taxon>Malvales</taxon>
        <taxon>Dipterocarpaceae</taxon>
        <taxon>Rubroshorea</taxon>
    </lineage>
</organism>
<comment type="caution">
    <text evidence="2">The sequence shown here is derived from an EMBL/GenBank/DDBJ whole genome shotgun (WGS) entry which is preliminary data.</text>
</comment>
<keyword evidence="3" id="KW-1185">Reference proteome</keyword>
<dbReference type="InterPro" id="IPR006016">
    <property type="entry name" value="UspA"/>
</dbReference>
<evidence type="ECO:0000259" key="1">
    <source>
        <dbReference type="Pfam" id="PF00582"/>
    </source>
</evidence>
<sequence>METVEEDQEYNYREVLLPSLIHIVPEPELERETEERRRGRDILIAIDHGPNSKYAFDWALIHFCRIADTLHLVNAISSVKNEVVHEASQGLMEKLAVEAYQVTMVKCVARIVEGDASKVICREADRIKPATVVMGGSQKVVYLQERCLLLIPFFWFTSLSRNKLNSSTKMSNGTEHLWI</sequence>
<dbReference type="AlphaFoldDB" id="A0AAV5JN64"/>
<dbReference type="PANTHER" id="PTHR47583:SF1">
    <property type="entry name" value="ADENINE NUCLEOTIDE ALPHA HYDROLASES-LIKE SUPERFAMILY PROTEIN"/>
    <property type="match status" value="1"/>
</dbReference>
<evidence type="ECO:0000313" key="3">
    <source>
        <dbReference type="Proteomes" id="UP001054252"/>
    </source>
</evidence>
<feature type="domain" description="UspA" evidence="1">
    <location>
        <begin position="40"/>
        <end position="137"/>
    </location>
</feature>
<dbReference type="SUPFAM" id="SSF52402">
    <property type="entry name" value="Adenine nucleotide alpha hydrolases-like"/>
    <property type="match status" value="1"/>
</dbReference>
<name>A0AAV5JN64_9ROSI</name>
<dbReference type="Pfam" id="PF00582">
    <property type="entry name" value="Usp"/>
    <property type="match status" value="1"/>
</dbReference>
<accession>A0AAV5JN64</accession>
<dbReference type="PANTHER" id="PTHR47583">
    <property type="entry name" value="ADENINE NUCLEOTIDE ALPHA HYDROLASES-LIKE SUPERFAMILY PROTEIN"/>
    <property type="match status" value="1"/>
</dbReference>
<evidence type="ECO:0000313" key="2">
    <source>
        <dbReference type="EMBL" id="GKV13490.1"/>
    </source>
</evidence>
<dbReference type="Gene3D" id="3.40.50.12370">
    <property type="match status" value="1"/>
</dbReference>
<dbReference type="EMBL" id="BPVZ01000039">
    <property type="protein sequence ID" value="GKV13490.1"/>
    <property type="molecule type" value="Genomic_DNA"/>
</dbReference>
<protein>
    <recommendedName>
        <fullName evidence="1">UspA domain-containing protein</fullName>
    </recommendedName>
</protein>